<reference evidence="1 2" key="1">
    <citation type="submission" date="2016-07" db="EMBL/GenBank/DDBJ databases">
        <title>Pervasive Adenine N6-methylation of Active Genes in Fungi.</title>
        <authorList>
            <consortium name="DOE Joint Genome Institute"/>
            <person name="Mondo S.J."/>
            <person name="Dannebaum R.O."/>
            <person name="Kuo R.C."/>
            <person name="Labutti K."/>
            <person name="Haridas S."/>
            <person name="Kuo A."/>
            <person name="Salamov A."/>
            <person name="Ahrendt S.R."/>
            <person name="Lipzen A."/>
            <person name="Sullivan W."/>
            <person name="Andreopoulos W.B."/>
            <person name="Clum A."/>
            <person name="Lindquist E."/>
            <person name="Daum C."/>
            <person name="Ramamoorthy G.K."/>
            <person name="Gryganskyi A."/>
            <person name="Culley D."/>
            <person name="Magnuson J.K."/>
            <person name="James T.Y."/>
            <person name="O'Malley M.A."/>
            <person name="Stajich J.E."/>
            <person name="Spatafora J.W."/>
            <person name="Visel A."/>
            <person name="Grigoriev I.V."/>
        </authorList>
    </citation>
    <scope>NUCLEOTIDE SEQUENCE [LARGE SCALE GENOMIC DNA]</scope>
    <source>
        <strain evidence="1 2">ATCC 12442</strain>
    </source>
</reference>
<proteinExistence type="predicted"/>
<gene>
    <name evidence="1" type="ORF">DL89DRAFT_290352</name>
</gene>
<dbReference type="GeneID" id="63806722"/>
<accession>A0A1Y1WMZ1</accession>
<organism evidence="1 2">
    <name type="scientific">Linderina pennispora</name>
    <dbReference type="NCBI Taxonomy" id="61395"/>
    <lineage>
        <taxon>Eukaryota</taxon>
        <taxon>Fungi</taxon>
        <taxon>Fungi incertae sedis</taxon>
        <taxon>Zoopagomycota</taxon>
        <taxon>Kickxellomycotina</taxon>
        <taxon>Kickxellomycetes</taxon>
        <taxon>Kickxellales</taxon>
        <taxon>Kickxellaceae</taxon>
        <taxon>Linderina</taxon>
    </lineage>
</organism>
<protein>
    <submittedName>
        <fullName evidence="1">Uncharacterized protein</fullName>
    </submittedName>
</protein>
<sequence length="222" mass="24714">MPITRNSAGRGEKLDDLVSSVSGRRYIEEIIQQAVKKNVKEAVKGELGRLATKLDKFMERIEEENRVFGQKLDEIRDDLDMERRYSKKARTEESKKPVPPAVQYLPITPSEINMVKQAMGRVTWHRCPNGHHKELPDLNGFPVTSGGVEDMVQQAVKEAVGNELEHTTTVVNKQFDSLLAIVDKTSRTGHSASSNGPAGAVQYLPVSNDEIAMAKRALSAYQ</sequence>
<dbReference type="RefSeq" id="XP_040748104.1">
    <property type="nucleotide sequence ID" value="XM_040890074.1"/>
</dbReference>
<dbReference type="AlphaFoldDB" id="A0A1Y1WMZ1"/>
<name>A0A1Y1WMZ1_9FUNG</name>
<dbReference type="EMBL" id="MCFD01000001">
    <property type="protein sequence ID" value="ORX74893.1"/>
    <property type="molecule type" value="Genomic_DNA"/>
</dbReference>
<comment type="caution">
    <text evidence="1">The sequence shown here is derived from an EMBL/GenBank/DDBJ whole genome shotgun (WGS) entry which is preliminary data.</text>
</comment>
<evidence type="ECO:0000313" key="2">
    <source>
        <dbReference type="Proteomes" id="UP000193922"/>
    </source>
</evidence>
<keyword evidence="2" id="KW-1185">Reference proteome</keyword>
<dbReference type="Proteomes" id="UP000193922">
    <property type="component" value="Unassembled WGS sequence"/>
</dbReference>
<evidence type="ECO:0000313" key="1">
    <source>
        <dbReference type="EMBL" id="ORX74893.1"/>
    </source>
</evidence>